<dbReference type="InParanoid" id="C1F1P0"/>
<reference evidence="2 3" key="1">
    <citation type="journal article" date="2009" name="Appl. Environ. Microbiol.">
        <title>Three genomes from the phylum Acidobacteria provide insight into the lifestyles of these microorganisms in soils.</title>
        <authorList>
            <person name="Ward N.L."/>
            <person name="Challacombe J.F."/>
            <person name="Janssen P.H."/>
            <person name="Henrissat B."/>
            <person name="Coutinho P.M."/>
            <person name="Wu M."/>
            <person name="Xie G."/>
            <person name="Haft D.H."/>
            <person name="Sait M."/>
            <person name="Badger J."/>
            <person name="Barabote R.D."/>
            <person name="Bradley B."/>
            <person name="Brettin T.S."/>
            <person name="Brinkac L.M."/>
            <person name="Bruce D."/>
            <person name="Creasy T."/>
            <person name="Daugherty S.C."/>
            <person name="Davidsen T.M."/>
            <person name="DeBoy R.T."/>
            <person name="Detter J.C."/>
            <person name="Dodson R.J."/>
            <person name="Durkin A.S."/>
            <person name="Ganapathy A."/>
            <person name="Gwinn-Giglio M."/>
            <person name="Han C.S."/>
            <person name="Khouri H."/>
            <person name="Kiss H."/>
            <person name="Kothari S.P."/>
            <person name="Madupu R."/>
            <person name="Nelson K.E."/>
            <person name="Nelson W.C."/>
            <person name="Paulsen I."/>
            <person name="Penn K."/>
            <person name="Ren Q."/>
            <person name="Rosovitz M.J."/>
            <person name="Selengut J.D."/>
            <person name="Shrivastava S."/>
            <person name="Sullivan S.A."/>
            <person name="Tapia R."/>
            <person name="Thompson L.S."/>
            <person name="Watkins K.L."/>
            <person name="Yang Q."/>
            <person name="Yu C."/>
            <person name="Zafar N."/>
            <person name="Zhou L."/>
            <person name="Kuske C.R."/>
        </authorList>
    </citation>
    <scope>NUCLEOTIDE SEQUENCE [LARGE SCALE GENOMIC DNA]</scope>
    <source>
        <strain evidence="3">ATCC 51196 / DSM 11244 / BCRC 80197 / JCM 7670 / NBRC 15755 / NCIMB 13165 / 161</strain>
    </source>
</reference>
<proteinExistence type="predicted"/>
<name>C1F1P0_ACIC5</name>
<dbReference type="eggNOG" id="COG1943">
    <property type="taxonomic scope" value="Bacteria"/>
</dbReference>
<dbReference type="Pfam" id="PF01797">
    <property type="entry name" value="Y1_Tnp"/>
    <property type="match status" value="1"/>
</dbReference>
<dbReference type="PANTHER" id="PTHR34322">
    <property type="entry name" value="TRANSPOSASE, Y1_TNP DOMAIN-CONTAINING"/>
    <property type="match status" value="1"/>
</dbReference>
<dbReference type="InterPro" id="IPR036515">
    <property type="entry name" value="Transposase_17_sf"/>
</dbReference>
<dbReference type="GO" id="GO:0003677">
    <property type="term" value="F:DNA binding"/>
    <property type="evidence" value="ECO:0007669"/>
    <property type="project" value="InterPro"/>
</dbReference>
<evidence type="ECO:0000259" key="1">
    <source>
        <dbReference type="SMART" id="SM01321"/>
    </source>
</evidence>
<dbReference type="HOGENOM" id="CLU_068226_5_0_0"/>
<feature type="domain" description="Transposase IS200-like" evidence="1">
    <location>
        <begin position="10"/>
        <end position="120"/>
    </location>
</feature>
<dbReference type="OrthoDB" id="9794403at2"/>
<dbReference type="EMBL" id="CP001472">
    <property type="protein sequence ID" value="ACO33629.1"/>
    <property type="molecule type" value="Genomic_DNA"/>
</dbReference>
<dbReference type="Proteomes" id="UP000002207">
    <property type="component" value="Chromosome"/>
</dbReference>
<evidence type="ECO:0000313" key="2">
    <source>
        <dbReference type="EMBL" id="ACO33629.1"/>
    </source>
</evidence>
<dbReference type="KEGG" id="aca:ACP_0645"/>
<gene>
    <name evidence="2" type="ordered locus">ACP_0645</name>
</gene>
<dbReference type="PANTHER" id="PTHR34322:SF2">
    <property type="entry name" value="TRANSPOSASE IS200-LIKE DOMAIN-CONTAINING PROTEIN"/>
    <property type="match status" value="1"/>
</dbReference>
<dbReference type="Gene3D" id="3.30.70.1290">
    <property type="entry name" value="Transposase IS200-like"/>
    <property type="match status" value="1"/>
</dbReference>
<dbReference type="NCBIfam" id="NF047646">
    <property type="entry name" value="REP_Tyr_transpos"/>
    <property type="match status" value="1"/>
</dbReference>
<sequence length="168" mass="19770">MPKALVRYQNTGDLHFVTFSCHGRKPYLDHASARELFEHSLEAMRQRYDFLLLGYVVMPEHVHLLVSEPREAMLAKALQAVKLSVAVQRRERPFWQARYYDFNVYSPAKRVEKLRYMHRNPVKRGLVAQPEQWSWSSFRHYATGEAGTVEIQSSWTVNRRKKPPNPLS</sequence>
<organism evidence="2 3">
    <name type="scientific">Acidobacterium capsulatum (strain ATCC 51196 / DSM 11244 / BCRC 80197 / JCM 7670 / NBRC 15755 / NCIMB 13165 / 161)</name>
    <dbReference type="NCBI Taxonomy" id="240015"/>
    <lineage>
        <taxon>Bacteria</taxon>
        <taxon>Pseudomonadati</taxon>
        <taxon>Acidobacteriota</taxon>
        <taxon>Terriglobia</taxon>
        <taxon>Terriglobales</taxon>
        <taxon>Acidobacteriaceae</taxon>
        <taxon>Acidobacterium</taxon>
    </lineage>
</organism>
<evidence type="ECO:0000313" key="3">
    <source>
        <dbReference type="Proteomes" id="UP000002207"/>
    </source>
</evidence>
<dbReference type="InterPro" id="IPR002686">
    <property type="entry name" value="Transposase_17"/>
</dbReference>
<dbReference type="FunCoup" id="C1F1P0">
    <property type="interactions" value="44"/>
</dbReference>
<dbReference type="SUPFAM" id="SSF143422">
    <property type="entry name" value="Transposase IS200-like"/>
    <property type="match status" value="1"/>
</dbReference>
<dbReference type="GO" id="GO:0004803">
    <property type="term" value="F:transposase activity"/>
    <property type="evidence" value="ECO:0007669"/>
    <property type="project" value="InterPro"/>
</dbReference>
<accession>C1F1P0</accession>
<dbReference type="SMART" id="SM01321">
    <property type="entry name" value="Y1_Tnp"/>
    <property type="match status" value="1"/>
</dbReference>
<protein>
    <recommendedName>
        <fullName evidence="1">Transposase IS200-like domain-containing protein</fullName>
    </recommendedName>
</protein>
<dbReference type="AlphaFoldDB" id="C1F1P0"/>
<keyword evidence="3" id="KW-1185">Reference proteome</keyword>
<dbReference type="GO" id="GO:0006313">
    <property type="term" value="P:DNA transposition"/>
    <property type="evidence" value="ECO:0007669"/>
    <property type="project" value="InterPro"/>
</dbReference>
<dbReference type="RefSeq" id="WP_015895826.1">
    <property type="nucleotide sequence ID" value="NC_012483.1"/>
</dbReference>